<gene>
    <name evidence="1" type="ORF">SAMN04487944_101256</name>
</gene>
<protein>
    <submittedName>
        <fullName evidence="1">Uncharacterized protein</fullName>
    </submittedName>
</protein>
<evidence type="ECO:0000313" key="1">
    <source>
        <dbReference type="EMBL" id="SER10835.1"/>
    </source>
</evidence>
<reference evidence="1 2" key="1">
    <citation type="submission" date="2016-10" db="EMBL/GenBank/DDBJ databases">
        <authorList>
            <person name="de Groot N.N."/>
        </authorList>
    </citation>
    <scope>NUCLEOTIDE SEQUENCE [LARGE SCALE GENOMIC DNA]</scope>
    <source>
        <strain evidence="1 2">CGMCC 1.7727</strain>
    </source>
</reference>
<dbReference type="Proteomes" id="UP000199687">
    <property type="component" value="Unassembled WGS sequence"/>
</dbReference>
<keyword evidence="2" id="KW-1185">Reference proteome</keyword>
<dbReference type="AlphaFoldDB" id="A0A1H9LI94"/>
<evidence type="ECO:0000313" key="2">
    <source>
        <dbReference type="Proteomes" id="UP000199687"/>
    </source>
</evidence>
<proteinExistence type="predicted"/>
<dbReference type="EMBL" id="FOGL01000001">
    <property type="protein sequence ID" value="SER10835.1"/>
    <property type="molecule type" value="Genomic_DNA"/>
</dbReference>
<accession>A0A1H9LI94</accession>
<name>A0A1H9LI94_9BACI</name>
<sequence length="94" mass="10227">MVYTPMNYNYLNEPQLRGHDERFFGPIGPLGAGLLGFGLGFLGGELADGPPRPYPYSYGPYAPYGPYSPYYGPGPKAFGPPRPPYGPGPYYGPF</sequence>
<organism evidence="1 2">
    <name type="scientific">Gracilibacillus ureilyticus</name>
    <dbReference type="NCBI Taxonomy" id="531814"/>
    <lineage>
        <taxon>Bacteria</taxon>
        <taxon>Bacillati</taxon>
        <taxon>Bacillota</taxon>
        <taxon>Bacilli</taxon>
        <taxon>Bacillales</taxon>
        <taxon>Bacillaceae</taxon>
        <taxon>Gracilibacillus</taxon>
    </lineage>
</organism>